<protein>
    <submittedName>
        <fullName evidence="2">Uncharacterized protein</fullName>
    </submittedName>
</protein>
<evidence type="ECO:0000256" key="1">
    <source>
        <dbReference type="SAM" id="MobiDB-lite"/>
    </source>
</evidence>
<comment type="caution">
    <text evidence="2">The sequence shown here is derived from an EMBL/GenBank/DDBJ whole genome shotgun (WGS) entry which is preliminary data.</text>
</comment>
<proteinExistence type="predicted"/>
<dbReference type="EMBL" id="JASCZI010000006">
    <property type="protein sequence ID" value="MED6106244.1"/>
    <property type="molecule type" value="Genomic_DNA"/>
</dbReference>
<feature type="region of interest" description="Disordered" evidence="1">
    <location>
        <begin position="149"/>
        <end position="172"/>
    </location>
</feature>
<dbReference type="Proteomes" id="UP001341840">
    <property type="component" value="Unassembled WGS sequence"/>
</dbReference>
<name>A0ABU6Q345_9FABA</name>
<organism evidence="2 3">
    <name type="scientific">Stylosanthes scabra</name>
    <dbReference type="NCBI Taxonomy" id="79078"/>
    <lineage>
        <taxon>Eukaryota</taxon>
        <taxon>Viridiplantae</taxon>
        <taxon>Streptophyta</taxon>
        <taxon>Embryophyta</taxon>
        <taxon>Tracheophyta</taxon>
        <taxon>Spermatophyta</taxon>
        <taxon>Magnoliopsida</taxon>
        <taxon>eudicotyledons</taxon>
        <taxon>Gunneridae</taxon>
        <taxon>Pentapetalae</taxon>
        <taxon>rosids</taxon>
        <taxon>fabids</taxon>
        <taxon>Fabales</taxon>
        <taxon>Fabaceae</taxon>
        <taxon>Papilionoideae</taxon>
        <taxon>50 kb inversion clade</taxon>
        <taxon>dalbergioids sensu lato</taxon>
        <taxon>Dalbergieae</taxon>
        <taxon>Pterocarpus clade</taxon>
        <taxon>Stylosanthes</taxon>
    </lineage>
</organism>
<evidence type="ECO:0000313" key="3">
    <source>
        <dbReference type="Proteomes" id="UP001341840"/>
    </source>
</evidence>
<reference evidence="2 3" key="1">
    <citation type="journal article" date="2023" name="Plants (Basel)">
        <title>Bridging the Gap: Combining Genomics and Transcriptomics Approaches to Understand Stylosanthes scabra, an Orphan Legume from the Brazilian Caatinga.</title>
        <authorList>
            <person name="Ferreira-Neto J.R.C."/>
            <person name="da Silva M.D."/>
            <person name="Binneck E."/>
            <person name="de Melo N.F."/>
            <person name="da Silva R.H."/>
            <person name="de Melo A.L.T.M."/>
            <person name="Pandolfi V."/>
            <person name="Bustamante F.O."/>
            <person name="Brasileiro-Vidal A.C."/>
            <person name="Benko-Iseppon A.M."/>
        </authorList>
    </citation>
    <scope>NUCLEOTIDE SEQUENCE [LARGE SCALE GENOMIC DNA]</scope>
    <source>
        <tissue evidence="2">Leaves</tissue>
    </source>
</reference>
<accession>A0ABU6Q345</accession>
<keyword evidence="3" id="KW-1185">Reference proteome</keyword>
<gene>
    <name evidence="2" type="ORF">PIB30_003203</name>
</gene>
<sequence length="248" mass="27904">MESRETLFCFLTEKHTPTRQDQVMAWFTWLNLTLTTPIPRHSVALSPLPTPTTPRPCLGVQPSTLRRALHPWPPSLGQIPSIPSPPHFHHAEGQARVIRSDGCFITRQLELKRFGIDDRKLILNSRPKTGELESGKSHPKERMCLMKEKSKKSKENPKAQFHARTAPPPRLGVGFHYSPRLGVAGKPKARQNQVAACSRRERQPMTAPSPCFSVDPSWQQNPSHAWTMLQRGSSVISPQLSPKPNCAR</sequence>
<evidence type="ECO:0000313" key="2">
    <source>
        <dbReference type="EMBL" id="MED6106244.1"/>
    </source>
</evidence>